<evidence type="ECO:0000256" key="12">
    <source>
        <dbReference type="ARBA" id="ARBA00023054"/>
    </source>
</evidence>
<keyword evidence="15" id="KW-0131">Cell cycle</keyword>
<keyword evidence="9" id="KW-0498">Mitosis</keyword>
<dbReference type="PANTHER" id="PTHR28216">
    <property type="entry name" value="DASH COMPLEX SUBUNIT DUO1"/>
    <property type="match status" value="1"/>
</dbReference>
<evidence type="ECO:0000313" key="20">
    <source>
        <dbReference type="EMBL" id="KAL1408439.1"/>
    </source>
</evidence>
<evidence type="ECO:0000256" key="4">
    <source>
        <dbReference type="ARBA" id="ARBA00005366"/>
    </source>
</evidence>
<evidence type="ECO:0000256" key="5">
    <source>
        <dbReference type="ARBA" id="ARBA00022454"/>
    </source>
</evidence>
<feature type="compositionally biased region" description="Low complexity" evidence="19">
    <location>
        <begin position="45"/>
        <end position="60"/>
    </location>
</feature>
<evidence type="ECO:0000256" key="3">
    <source>
        <dbReference type="ARBA" id="ARBA00004629"/>
    </source>
</evidence>
<proteinExistence type="inferred from homology"/>
<evidence type="ECO:0000256" key="16">
    <source>
        <dbReference type="ARBA" id="ARBA00023328"/>
    </source>
</evidence>
<dbReference type="RefSeq" id="XP_069208383.1">
    <property type="nucleotide sequence ID" value="XM_069353741.1"/>
</dbReference>
<evidence type="ECO:0000256" key="15">
    <source>
        <dbReference type="ARBA" id="ARBA00023306"/>
    </source>
</evidence>
<dbReference type="InterPro" id="IPR013960">
    <property type="entry name" value="DASH_Duo1"/>
</dbReference>
<keyword evidence="14" id="KW-0539">Nucleus</keyword>
<evidence type="ECO:0000256" key="9">
    <source>
        <dbReference type="ARBA" id="ARBA00022776"/>
    </source>
</evidence>
<gene>
    <name evidence="20" type="ORF">Q8F55_005251</name>
</gene>
<comment type="caution">
    <text evidence="20">The sequence shown here is derived from an EMBL/GenBank/DDBJ whole genome shotgun (WGS) entry which is preliminary data.</text>
</comment>
<evidence type="ECO:0000256" key="18">
    <source>
        <dbReference type="ARBA" id="ARBA00044358"/>
    </source>
</evidence>
<organism evidence="20 21">
    <name type="scientific">Vanrija albida</name>
    <dbReference type="NCBI Taxonomy" id="181172"/>
    <lineage>
        <taxon>Eukaryota</taxon>
        <taxon>Fungi</taxon>
        <taxon>Dikarya</taxon>
        <taxon>Basidiomycota</taxon>
        <taxon>Agaricomycotina</taxon>
        <taxon>Tremellomycetes</taxon>
        <taxon>Trichosporonales</taxon>
        <taxon>Trichosporonaceae</taxon>
        <taxon>Vanrija</taxon>
    </lineage>
</organism>
<evidence type="ECO:0000256" key="10">
    <source>
        <dbReference type="ARBA" id="ARBA00022829"/>
    </source>
</evidence>
<dbReference type="Pfam" id="PF08651">
    <property type="entry name" value="DASH_Duo1"/>
    <property type="match status" value="1"/>
</dbReference>
<evidence type="ECO:0000256" key="1">
    <source>
        <dbReference type="ARBA" id="ARBA00004123"/>
    </source>
</evidence>
<dbReference type="PANTHER" id="PTHR28216:SF1">
    <property type="entry name" value="DASH COMPLEX SUBUNIT DUO1"/>
    <property type="match status" value="1"/>
</dbReference>
<evidence type="ECO:0000256" key="17">
    <source>
        <dbReference type="ARBA" id="ARBA00044152"/>
    </source>
</evidence>
<keyword evidence="8" id="KW-0493">Microtubule</keyword>
<protein>
    <recommendedName>
        <fullName evidence="17">DASH complex subunit DUO1</fullName>
    </recommendedName>
    <alternativeName>
        <fullName evidence="18">Outer kinetochore protein DUO1</fullName>
    </alternativeName>
</protein>
<feature type="compositionally biased region" description="Basic and acidic residues" evidence="19">
    <location>
        <begin position="223"/>
        <end position="243"/>
    </location>
</feature>
<keyword evidence="12" id="KW-0175">Coiled coil</keyword>
<feature type="compositionally biased region" description="Acidic residues" evidence="19">
    <location>
        <begin position="90"/>
        <end position="101"/>
    </location>
</feature>
<feature type="region of interest" description="Disordered" evidence="19">
    <location>
        <begin position="72"/>
        <end position="101"/>
    </location>
</feature>
<keyword evidence="5" id="KW-0158">Chromosome</keyword>
<name>A0ABR3Q142_9TREE</name>
<evidence type="ECO:0000256" key="2">
    <source>
        <dbReference type="ARBA" id="ARBA00004186"/>
    </source>
</evidence>
<feature type="compositionally biased region" description="Polar residues" evidence="19">
    <location>
        <begin position="271"/>
        <end position="283"/>
    </location>
</feature>
<comment type="similarity">
    <text evidence="4">Belongs to the DASH complex DUO1 family.</text>
</comment>
<keyword evidence="11" id="KW-0995">Kinetochore</keyword>
<keyword evidence="10" id="KW-0159">Chromosome partition</keyword>
<keyword evidence="6" id="KW-0963">Cytoplasm</keyword>
<keyword evidence="13" id="KW-0206">Cytoskeleton</keyword>
<comment type="subcellular location">
    <subcellularLocation>
        <location evidence="3">Chromosome</location>
        <location evidence="3">Centromere</location>
        <location evidence="3">Kinetochore</location>
    </subcellularLocation>
    <subcellularLocation>
        <location evidence="2">Cytoplasm</location>
        <location evidence="2">Cytoskeleton</location>
        <location evidence="2">Spindle</location>
    </subcellularLocation>
    <subcellularLocation>
        <location evidence="1">Nucleus</location>
    </subcellularLocation>
</comment>
<evidence type="ECO:0000256" key="11">
    <source>
        <dbReference type="ARBA" id="ARBA00022838"/>
    </source>
</evidence>
<dbReference type="EMBL" id="JBBXJM010000004">
    <property type="protein sequence ID" value="KAL1408439.1"/>
    <property type="molecule type" value="Genomic_DNA"/>
</dbReference>
<dbReference type="GeneID" id="95986294"/>
<evidence type="ECO:0000256" key="8">
    <source>
        <dbReference type="ARBA" id="ARBA00022701"/>
    </source>
</evidence>
<feature type="region of interest" description="Disordered" evidence="19">
    <location>
        <begin position="27"/>
        <end position="60"/>
    </location>
</feature>
<evidence type="ECO:0000313" key="21">
    <source>
        <dbReference type="Proteomes" id="UP001565368"/>
    </source>
</evidence>
<evidence type="ECO:0000256" key="13">
    <source>
        <dbReference type="ARBA" id="ARBA00023212"/>
    </source>
</evidence>
<reference evidence="20 21" key="1">
    <citation type="submission" date="2023-08" db="EMBL/GenBank/DDBJ databases">
        <title>Annotated Genome Sequence of Vanrija albida AlHP1.</title>
        <authorList>
            <person name="Herzog R."/>
        </authorList>
    </citation>
    <scope>NUCLEOTIDE SEQUENCE [LARGE SCALE GENOMIC DNA]</scope>
    <source>
        <strain evidence="20 21">AlHP1</strain>
    </source>
</reference>
<feature type="region of interest" description="Disordered" evidence="19">
    <location>
        <begin position="223"/>
        <end position="324"/>
    </location>
</feature>
<evidence type="ECO:0000256" key="7">
    <source>
        <dbReference type="ARBA" id="ARBA00022618"/>
    </source>
</evidence>
<keyword evidence="16" id="KW-0137">Centromere</keyword>
<keyword evidence="21" id="KW-1185">Reference proteome</keyword>
<sequence>MDSPFLARKGALEDDGSLVLADLSIVSDDAPDSPLRPGAGPSRVAFAPAPASAAPTPLVPARSAARPRFSLFAPASVESTPSGGARAANEDDGAEASEQSVDVDVDADAPTPAAPLSASAAASRDERLRASLAELRAMNGVFDGFLTSLENAKAHNERLATRVNETRTLLDTYVRLVGQTHHTQRLLLNPKWTGAAGDAAALAAAEAARIAAAEEAARVAEEERAAAQRRAEEEEEAARRAEAAKAASRGAPRGRGIARGRGVARGASASGIPSRTVRPTSAGSGLRRPASGAPASAVSTTAGGMVGRYGHVQSSGYGPRPRGS</sequence>
<accession>A0ABR3Q142</accession>
<dbReference type="Proteomes" id="UP001565368">
    <property type="component" value="Unassembled WGS sequence"/>
</dbReference>
<evidence type="ECO:0000256" key="6">
    <source>
        <dbReference type="ARBA" id="ARBA00022490"/>
    </source>
</evidence>
<evidence type="ECO:0000256" key="14">
    <source>
        <dbReference type="ARBA" id="ARBA00023242"/>
    </source>
</evidence>
<feature type="compositionally biased region" description="Low complexity" evidence="19">
    <location>
        <begin position="244"/>
        <end position="269"/>
    </location>
</feature>
<keyword evidence="7" id="KW-0132">Cell division</keyword>
<evidence type="ECO:0000256" key="19">
    <source>
        <dbReference type="SAM" id="MobiDB-lite"/>
    </source>
</evidence>